<reference evidence="2" key="1">
    <citation type="journal article" date="2014" name="Front. Microbiol.">
        <title>High frequency of phylogenetically diverse reductive dehalogenase-homologous genes in deep subseafloor sedimentary metagenomes.</title>
        <authorList>
            <person name="Kawai M."/>
            <person name="Futagami T."/>
            <person name="Toyoda A."/>
            <person name="Takaki Y."/>
            <person name="Nishi S."/>
            <person name="Hori S."/>
            <person name="Arai W."/>
            <person name="Tsubouchi T."/>
            <person name="Morono Y."/>
            <person name="Uchiyama I."/>
            <person name="Ito T."/>
            <person name="Fujiyama A."/>
            <person name="Inagaki F."/>
            <person name="Takami H."/>
        </authorList>
    </citation>
    <scope>NUCLEOTIDE SEQUENCE</scope>
    <source>
        <strain evidence="2">Expedition CK06-06</strain>
    </source>
</reference>
<name>X0USE8_9ZZZZ</name>
<comment type="caution">
    <text evidence="2">The sequence shown here is derived from an EMBL/GenBank/DDBJ whole genome shotgun (WGS) entry which is preliminary data.</text>
</comment>
<gene>
    <name evidence="2" type="ORF">S01H1_33126</name>
</gene>
<feature type="domain" description="UPF0033" evidence="1">
    <location>
        <begin position="11"/>
        <end position="35"/>
    </location>
</feature>
<dbReference type="InterPro" id="IPR001455">
    <property type="entry name" value="TusA-like"/>
</dbReference>
<evidence type="ECO:0000259" key="1">
    <source>
        <dbReference type="PROSITE" id="PS01148"/>
    </source>
</evidence>
<dbReference type="Gene3D" id="3.30.110.40">
    <property type="entry name" value="TusA-like domain"/>
    <property type="match status" value="1"/>
</dbReference>
<proteinExistence type="predicted"/>
<accession>X0USE8</accession>
<dbReference type="PROSITE" id="PS01148">
    <property type="entry name" value="UPF0033"/>
    <property type="match status" value="1"/>
</dbReference>
<sequence>MPEELQVDKTVDLKGEVCPFPWVKAKKVLAKMEVGQIL</sequence>
<dbReference type="SUPFAM" id="SSF64307">
    <property type="entry name" value="SirA-like"/>
    <property type="match status" value="1"/>
</dbReference>
<protein>
    <recommendedName>
        <fullName evidence="1">UPF0033 domain-containing protein</fullName>
    </recommendedName>
</protein>
<feature type="non-terminal residue" evidence="2">
    <location>
        <position position="38"/>
    </location>
</feature>
<dbReference type="InterPro" id="IPR036868">
    <property type="entry name" value="TusA-like_sf"/>
</dbReference>
<dbReference type="AlphaFoldDB" id="X0USE8"/>
<organism evidence="2">
    <name type="scientific">marine sediment metagenome</name>
    <dbReference type="NCBI Taxonomy" id="412755"/>
    <lineage>
        <taxon>unclassified sequences</taxon>
        <taxon>metagenomes</taxon>
        <taxon>ecological metagenomes</taxon>
    </lineage>
</organism>
<dbReference type="Pfam" id="PF01206">
    <property type="entry name" value="TusA"/>
    <property type="match status" value="1"/>
</dbReference>
<dbReference type="EMBL" id="BARS01020552">
    <property type="protein sequence ID" value="GAG08630.1"/>
    <property type="molecule type" value="Genomic_DNA"/>
</dbReference>
<evidence type="ECO:0000313" key="2">
    <source>
        <dbReference type="EMBL" id="GAG08630.1"/>
    </source>
</evidence>